<dbReference type="InterPro" id="IPR014811">
    <property type="entry name" value="ArgoL1"/>
</dbReference>
<feature type="compositionally biased region" description="Low complexity" evidence="1">
    <location>
        <begin position="175"/>
        <end position="193"/>
    </location>
</feature>
<dbReference type="EMBL" id="SGPL01000212">
    <property type="protein sequence ID" value="THH15391.1"/>
    <property type="molecule type" value="Genomic_DNA"/>
</dbReference>
<dbReference type="InterPro" id="IPR032472">
    <property type="entry name" value="ArgoL2"/>
</dbReference>
<dbReference type="PROSITE" id="PS50822">
    <property type="entry name" value="PIWI"/>
    <property type="match status" value="1"/>
</dbReference>
<dbReference type="Gene3D" id="2.170.260.10">
    <property type="entry name" value="paz domain"/>
    <property type="match status" value="1"/>
</dbReference>
<dbReference type="AlphaFoldDB" id="A0A4S4LUN8"/>
<dbReference type="OrthoDB" id="10252740at2759"/>
<dbReference type="InterPro" id="IPR032474">
    <property type="entry name" value="Argonaute_N"/>
</dbReference>
<proteinExistence type="predicted"/>
<dbReference type="InterPro" id="IPR036397">
    <property type="entry name" value="RNaseH_sf"/>
</dbReference>
<evidence type="ECO:0000256" key="1">
    <source>
        <dbReference type="SAM" id="MobiDB-lite"/>
    </source>
</evidence>
<dbReference type="SUPFAM" id="SSF101690">
    <property type="entry name" value="PAZ domain"/>
    <property type="match status" value="2"/>
</dbReference>
<gene>
    <name evidence="4" type="ORF">EW146_g5073</name>
</gene>
<dbReference type="InterPro" id="IPR003100">
    <property type="entry name" value="PAZ_dom"/>
</dbReference>
<sequence>MEKAVAEIVAEDGEKVVAEIVAEDGEKAAVEIVAEDVEKPDAEIAAEDEAEGIAVLVAIAEVGPVAEPLPEALALRRRLLHQAVEVDLHCSSPPTSRPLESSDLAMTTIPPKMIHHYDVIDGGAELKLPMRATFEIIQRLQCDIEPNLFTPRGVYDGRKNFFCARPFDITLSDDPPAQASVGQQQAQSQPQSQRRTRRGPKVFKIIISHVAEINPEVLSRFLNGQQSNDNDVLTAITALNVAVRMQPSLNYPFNVRSFYTPAETRPIGAGIVLWRGYFQSVRPSPTRMLINVDISTGAMYKPGPLLDLCLEVLDPPPNRRRPDVIAPRRGLPDRERIRVGRFVEGIRVVNAYRAAVDSGSGRQKPRTVRRLSKLGARDCEFEMDQVGGETRRISVAEYFRDILNRPLQFPDVLCAELSTKALVPLELLEVMPGQIIKKQIPSDKTAAVLDFSKKDPTERMRSIQEGLNVLAYGQSEYMRTFGMEVSPEPLSIQARVLEPPLLKYGATGKQLTISCAPIQEWVVVIFERNQRFNEQAVDMMVRGVMDACTAVGIALTKGPAVVRWSNGQGRIGQQLLDACEECFNKTKIAVPSLIVVVLPDGANDIYSAVKQINVKLGGINVIPDPRYASILADPSNPTIVMGVDAMHPPPGSAEGRPSYAALVSSVDSNTSKYIATIRAQKSREDIIEDLQNMVQHVLEKYLLYRTNIEKKRGEAPKRIIFYRDGISEGRFREVMEREVEVIQKACRALKLSPKITFVVVGKRHHVRFFPRNNRDADRSGNCPAGTVVDRDVTSPVEFDYYLQSHGGLLGTSRSSHYNVLYDDNEFTPDGLQALSFALCHVYARCTRSVSIPAPVYYADIVCARAKHHYDPDSGILDTSFSETATNVGSEQRQQVMDRYTTGFKQLHETSFSIVAFNFG</sequence>
<dbReference type="InterPro" id="IPR036085">
    <property type="entry name" value="PAZ_dom_sf"/>
</dbReference>
<dbReference type="PANTHER" id="PTHR22891">
    <property type="entry name" value="EUKARYOTIC TRANSLATION INITIATION FACTOR 2C"/>
    <property type="match status" value="1"/>
</dbReference>
<comment type="caution">
    <text evidence="4">The sequence shown here is derived from an EMBL/GenBank/DDBJ whole genome shotgun (WGS) entry which is preliminary data.</text>
</comment>
<dbReference type="Pfam" id="PF16487">
    <property type="entry name" value="ArgoMid"/>
    <property type="match status" value="1"/>
</dbReference>
<protein>
    <recommendedName>
        <fullName evidence="6">Piwi domain-containing protein</fullName>
    </recommendedName>
</protein>
<dbReference type="Pfam" id="PF08699">
    <property type="entry name" value="ArgoL1"/>
    <property type="match status" value="1"/>
</dbReference>
<evidence type="ECO:0000259" key="2">
    <source>
        <dbReference type="PROSITE" id="PS50821"/>
    </source>
</evidence>
<evidence type="ECO:0000313" key="4">
    <source>
        <dbReference type="EMBL" id="THH15391.1"/>
    </source>
</evidence>
<dbReference type="Gene3D" id="3.40.50.2300">
    <property type="match status" value="1"/>
</dbReference>
<feature type="domain" description="PAZ" evidence="2">
    <location>
        <begin position="304"/>
        <end position="432"/>
    </location>
</feature>
<organism evidence="4 5">
    <name type="scientific">Bondarzewia mesenterica</name>
    <dbReference type="NCBI Taxonomy" id="1095465"/>
    <lineage>
        <taxon>Eukaryota</taxon>
        <taxon>Fungi</taxon>
        <taxon>Dikarya</taxon>
        <taxon>Basidiomycota</taxon>
        <taxon>Agaricomycotina</taxon>
        <taxon>Agaricomycetes</taxon>
        <taxon>Russulales</taxon>
        <taxon>Bondarzewiaceae</taxon>
        <taxon>Bondarzewia</taxon>
    </lineage>
</organism>
<dbReference type="InterPro" id="IPR012337">
    <property type="entry name" value="RNaseH-like_sf"/>
</dbReference>
<dbReference type="InterPro" id="IPR032473">
    <property type="entry name" value="Argonaute_Mid_dom"/>
</dbReference>
<evidence type="ECO:0008006" key="6">
    <source>
        <dbReference type="Google" id="ProtNLM"/>
    </source>
</evidence>
<reference evidence="4 5" key="1">
    <citation type="submission" date="2019-02" db="EMBL/GenBank/DDBJ databases">
        <title>Genome sequencing of the rare red list fungi Bondarzewia mesenterica.</title>
        <authorList>
            <person name="Buettner E."/>
            <person name="Kellner H."/>
        </authorList>
    </citation>
    <scope>NUCLEOTIDE SEQUENCE [LARGE SCALE GENOMIC DNA]</scope>
    <source>
        <strain evidence="4 5">DSM 108281</strain>
    </source>
</reference>
<feature type="domain" description="Piwi" evidence="3">
    <location>
        <begin position="611"/>
        <end position="870"/>
    </location>
</feature>
<dbReference type="CDD" id="cd02846">
    <property type="entry name" value="PAZ_argonaute_like"/>
    <property type="match status" value="1"/>
</dbReference>
<evidence type="ECO:0000259" key="3">
    <source>
        <dbReference type="PROSITE" id="PS50822"/>
    </source>
</evidence>
<dbReference type="Pfam" id="PF16488">
    <property type="entry name" value="ArgoL2"/>
    <property type="match status" value="1"/>
</dbReference>
<feature type="region of interest" description="Disordered" evidence="1">
    <location>
        <begin position="174"/>
        <end position="198"/>
    </location>
</feature>
<dbReference type="InterPro" id="IPR003165">
    <property type="entry name" value="Piwi"/>
</dbReference>
<dbReference type="PROSITE" id="PS50821">
    <property type="entry name" value="PAZ"/>
    <property type="match status" value="1"/>
</dbReference>
<dbReference type="Pfam" id="PF16486">
    <property type="entry name" value="ArgoN"/>
    <property type="match status" value="1"/>
</dbReference>
<dbReference type="SMART" id="SM01163">
    <property type="entry name" value="DUF1785"/>
    <property type="match status" value="1"/>
</dbReference>
<dbReference type="Proteomes" id="UP000310158">
    <property type="component" value="Unassembled WGS sequence"/>
</dbReference>
<accession>A0A4S4LUN8</accession>
<keyword evidence="5" id="KW-1185">Reference proteome</keyword>
<evidence type="ECO:0000313" key="5">
    <source>
        <dbReference type="Proteomes" id="UP000310158"/>
    </source>
</evidence>
<dbReference type="SMART" id="SM00950">
    <property type="entry name" value="Piwi"/>
    <property type="match status" value="1"/>
</dbReference>
<dbReference type="Pfam" id="PF02171">
    <property type="entry name" value="Piwi"/>
    <property type="match status" value="1"/>
</dbReference>
<dbReference type="GO" id="GO:0003723">
    <property type="term" value="F:RNA binding"/>
    <property type="evidence" value="ECO:0007669"/>
    <property type="project" value="InterPro"/>
</dbReference>
<name>A0A4S4LUN8_9AGAM</name>
<dbReference type="Gene3D" id="3.30.420.10">
    <property type="entry name" value="Ribonuclease H-like superfamily/Ribonuclease H"/>
    <property type="match status" value="1"/>
</dbReference>
<dbReference type="SUPFAM" id="SSF53098">
    <property type="entry name" value="Ribonuclease H-like"/>
    <property type="match status" value="1"/>
</dbReference>